<name>A0A9P6MNP2_9FUNG</name>
<dbReference type="SMART" id="SM00950">
    <property type="entry name" value="Piwi"/>
    <property type="match status" value="1"/>
</dbReference>
<dbReference type="SUPFAM" id="SSF53098">
    <property type="entry name" value="Ribonuclease H-like"/>
    <property type="match status" value="1"/>
</dbReference>
<dbReference type="Gene3D" id="3.40.50.2300">
    <property type="match status" value="1"/>
</dbReference>
<evidence type="ECO:0000313" key="3">
    <source>
        <dbReference type="Proteomes" id="UP000703661"/>
    </source>
</evidence>
<dbReference type="InterPro" id="IPR036397">
    <property type="entry name" value="RNaseH_sf"/>
</dbReference>
<evidence type="ECO:0000259" key="1">
    <source>
        <dbReference type="PROSITE" id="PS50822"/>
    </source>
</evidence>
<feature type="domain" description="Piwi" evidence="1">
    <location>
        <begin position="98"/>
        <end position="328"/>
    </location>
</feature>
<dbReference type="GO" id="GO:0003676">
    <property type="term" value="F:nucleic acid binding"/>
    <property type="evidence" value="ECO:0007669"/>
    <property type="project" value="InterPro"/>
</dbReference>
<dbReference type="InterPro" id="IPR003165">
    <property type="entry name" value="Piwi"/>
</dbReference>
<accession>A0A9P6MNP2</accession>
<dbReference type="CDD" id="cd04657">
    <property type="entry name" value="Piwi_ago-like"/>
    <property type="match status" value="1"/>
</dbReference>
<feature type="non-terminal residue" evidence="2">
    <location>
        <position position="350"/>
    </location>
</feature>
<dbReference type="PROSITE" id="PS50822">
    <property type="entry name" value="PIWI"/>
    <property type="match status" value="1"/>
</dbReference>
<dbReference type="AlphaFoldDB" id="A0A9P6MNP2"/>
<evidence type="ECO:0000313" key="2">
    <source>
        <dbReference type="EMBL" id="KAG0008203.1"/>
    </source>
</evidence>
<dbReference type="Gene3D" id="3.30.420.10">
    <property type="entry name" value="Ribonuclease H-like superfamily/Ribonuclease H"/>
    <property type="match status" value="1"/>
</dbReference>
<dbReference type="InterPro" id="IPR012337">
    <property type="entry name" value="RNaseH-like_sf"/>
</dbReference>
<reference evidence="2" key="1">
    <citation type="journal article" date="2020" name="Fungal Divers.">
        <title>Resolving the Mortierellaceae phylogeny through synthesis of multi-gene phylogenetics and phylogenomics.</title>
        <authorList>
            <person name="Vandepol N."/>
            <person name="Liber J."/>
            <person name="Desiro A."/>
            <person name="Na H."/>
            <person name="Kennedy M."/>
            <person name="Barry K."/>
            <person name="Grigoriev I.V."/>
            <person name="Miller A.N."/>
            <person name="O'Donnell K."/>
            <person name="Stajich J.E."/>
            <person name="Bonito G."/>
        </authorList>
    </citation>
    <scope>NUCLEOTIDE SEQUENCE</scope>
    <source>
        <strain evidence="2">NRRL 2769</strain>
    </source>
</reference>
<sequence length="350" mass="38707">MTVPMRDPPIMYAQLGVIDKNVENILANINQACGAPAQLVLVVMPNKCQTYSSIKTYCETTHKTGVMTQCALSKNIFRVNKQYCGNLGLKINAKEPSMIIGADVTHPAPGETRPSVVAVVASMDSYSFRYSGRIKVQDSRVEVIEGLKTLVYELLTTFNEKNRAFPQRILFYRDGVSEGQYAQIIQAEVSAVREACAEVNARVKLPQKYAPKVTFCVVKKRHHARLFPIDQKDADRSGNCLAGTVVDTVVTHPTEFDFYLQSHGGLQGTSRPTLYHVLVDENGFSSDTLQALTYRLCHVYARCTKSVSVVPSVYYAHLLAFRARHYQGSDFSDTASVSSAASNAPIFETS</sequence>
<comment type="caution">
    <text evidence="2">The sequence shown here is derived from an EMBL/GenBank/DDBJ whole genome shotgun (WGS) entry which is preliminary data.</text>
</comment>
<dbReference type="PANTHER" id="PTHR22891">
    <property type="entry name" value="EUKARYOTIC TRANSLATION INITIATION FACTOR 2C"/>
    <property type="match status" value="1"/>
</dbReference>
<dbReference type="EMBL" id="JAAAID010002002">
    <property type="protein sequence ID" value="KAG0008203.1"/>
    <property type="molecule type" value="Genomic_DNA"/>
</dbReference>
<proteinExistence type="predicted"/>
<protein>
    <recommendedName>
        <fullName evidence="1">Piwi domain-containing protein</fullName>
    </recommendedName>
</protein>
<dbReference type="Pfam" id="PF02171">
    <property type="entry name" value="Piwi"/>
    <property type="match status" value="2"/>
</dbReference>
<keyword evidence="3" id="KW-1185">Reference proteome</keyword>
<dbReference type="Proteomes" id="UP000703661">
    <property type="component" value="Unassembled WGS sequence"/>
</dbReference>
<gene>
    <name evidence="2" type="ORF">BGZ80_003743</name>
</gene>
<dbReference type="InterPro" id="IPR045246">
    <property type="entry name" value="Piwi_ago-like"/>
</dbReference>
<organism evidence="2 3">
    <name type="scientific">Entomortierella chlamydospora</name>
    <dbReference type="NCBI Taxonomy" id="101097"/>
    <lineage>
        <taxon>Eukaryota</taxon>
        <taxon>Fungi</taxon>
        <taxon>Fungi incertae sedis</taxon>
        <taxon>Mucoromycota</taxon>
        <taxon>Mortierellomycotina</taxon>
        <taxon>Mortierellomycetes</taxon>
        <taxon>Mortierellales</taxon>
        <taxon>Mortierellaceae</taxon>
        <taxon>Entomortierella</taxon>
    </lineage>
</organism>